<gene>
    <name evidence="2" type="ORF">SAMN02746065_1212</name>
</gene>
<dbReference type="EMBL" id="FWXY01000021">
    <property type="protein sequence ID" value="SMD01519.1"/>
    <property type="molecule type" value="Genomic_DNA"/>
</dbReference>
<keyword evidence="3" id="KW-1185">Reference proteome</keyword>
<evidence type="ECO:0000259" key="1">
    <source>
        <dbReference type="Pfam" id="PF13304"/>
    </source>
</evidence>
<dbReference type="STRING" id="1121400.SAMN02746065_1212"/>
<dbReference type="InterPro" id="IPR014555">
    <property type="entry name" value="RecF-like"/>
</dbReference>
<dbReference type="GO" id="GO:0016887">
    <property type="term" value="F:ATP hydrolysis activity"/>
    <property type="evidence" value="ECO:0007669"/>
    <property type="project" value="InterPro"/>
</dbReference>
<evidence type="ECO:0000313" key="3">
    <source>
        <dbReference type="Proteomes" id="UP000192418"/>
    </source>
</evidence>
<dbReference type="Proteomes" id="UP000192418">
    <property type="component" value="Unassembled WGS sequence"/>
</dbReference>
<dbReference type="Gene3D" id="3.40.50.300">
    <property type="entry name" value="P-loop containing nucleotide triphosphate hydrolases"/>
    <property type="match status" value="2"/>
</dbReference>
<dbReference type="CDD" id="cd00267">
    <property type="entry name" value="ABC_ATPase"/>
    <property type="match status" value="1"/>
</dbReference>
<reference evidence="2 3" key="1">
    <citation type="submission" date="2017-04" db="EMBL/GenBank/DDBJ databases">
        <authorList>
            <person name="Afonso C.L."/>
            <person name="Miller P.J."/>
            <person name="Scott M.A."/>
            <person name="Spackman E."/>
            <person name="Goraichik I."/>
            <person name="Dimitrov K.M."/>
            <person name="Suarez D.L."/>
            <person name="Swayne D.E."/>
        </authorList>
    </citation>
    <scope>NUCLEOTIDE SEQUENCE [LARGE SCALE GENOMIC DNA]</scope>
    <source>
        <strain evidence="2 3">DSM 3385</strain>
    </source>
</reference>
<dbReference type="OrthoDB" id="127554at2"/>
<dbReference type="PANTHER" id="PTHR40396">
    <property type="entry name" value="ATPASE-LIKE PROTEIN"/>
    <property type="match status" value="1"/>
</dbReference>
<dbReference type="GO" id="GO:0005524">
    <property type="term" value="F:ATP binding"/>
    <property type="evidence" value="ECO:0007669"/>
    <property type="project" value="InterPro"/>
</dbReference>
<sequence length="408" mass="47302">MISKIILENFFSFNQSTSIELNSDINILLGINGSGKSNFLKAIHLLQESIVGDGLEKILLKHWSGFDSVVNFNREEKDYIKISFEFDKDAIEKAINKQGYRFHKNPIYEITICKSGMTSYYLKEKLYSKSNSKYEDDFIYMEMDNAQGIISTREKGQVGIKKYPQEHKQISFKPTELVLRQISDPDRFYPHFTLKRSIEEYSVYYHFDTGFNSIIRQPSSYGTEVKLLPDGQNLVTILNNIKNNHSFHYDKIEKTINKINPSFKDINFAFLGSKIYLVLREEQLSKSVSIDHISDGTLRYLILLSILFNPERGNIVCIDEPEISLHPDMINSISDAVKEASKNTQMIITTHSPLLLNSFEIEDVLIFEKNIDNETMVFRKTIDEFEDWIENFMVGQAWLQGLLGGKRW</sequence>
<dbReference type="PIRSF" id="PIRSF029347">
    <property type="entry name" value="RecF"/>
    <property type="match status" value="1"/>
</dbReference>
<dbReference type="AlphaFoldDB" id="A0A1W2DVS3"/>
<evidence type="ECO:0000313" key="2">
    <source>
        <dbReference type="EMBL" id="SMD01519.1"/>
    </source>
</evidence>
<dbReference type="InterPro" id="IPR003959">
    <property type="entry name" value="ATPase_AAA_core"/>
</dbReference>
<proteinExistence type="predicted"/>
<organism evidence="2 3">
    <name type="scientific">Desulfocicer vacuolatum DSM 3385</name>
    <dbReference type="NCBI Taxonomy" id="1121400"/>
    <lineage>
        <taxon>Bacteria</taxon>
        <taxon>Pseudomonadati</taxon>
        <taxon>Thermodesulfobacteriota</taxon>
        <taxon>Desulfobacteria</taxon>
        <taxon>Desulfobacterales</taxon>
        <taxon>Desulfobacteraceae</taxon>
        <taxon>Desulfocicer</taxon>
    </lineage>
</organism>
<dbReference type="InterPro" id="IPR027417">
    <property type="entry name" value="P-loop_NTPase"/>
</dbReference>
<dbReference type="Pfam" id="PF13304">
    <property type="entry name" value="AAA_21"/>
    <property type="match status" value="1"/>
</dbReference>
<accession>A0A1W2DVS3</accession>
<feature type="domain" description="ATPase AAA-type core" evidence="1">
    <location>
        <begin position="25"/>
        <end position="357"/>
    </location>
</feature>
<dbReference type="PANTHER" id="PTHR40396:SF1">
    <property type="entry name" value="ATPASE AAA-TYPE CORE DOMAIN-CONTAINING PROTEIN"/>
    <property type="match status" value="1"/>
</dbReference>
<name>A0A1W2DVS3_9BACT</name>
<dbReference type="RefSeq" id="WP_084071016.1">
    <property type="nucleotide sequence ID" value="NZ_FWXY01000021.1"/>
</dbReference>
<dbReference type="SUPFAM" id="SSF52540">
    <property type="entry name" value="P-loop containing nucleoside triphosphate hydrolases"/>
    <property type="match status" value="1"/>
</dbReference>
<protein>
    <submittedName>
        <fullName evidence="2">Predicted ATPase</fullName>
    </submittedName>
</protein>